<dbReference type="InterPro" id="IPR043519">
    <property type="entry name" value="NT_sf"/>
</dbReference>
<evidence type="ECO:0000313" key="1">
    <source>
        <dbReference type="EMBL" id="KAJ3840254.1"/>
    </source>
</evidence>
<keyword evidence="2" id="KW-1185">Reference proteome</keyword>
<gene>
    <name evidence="1" type="ORF">F5878DRAFT_723907</name>
</gene>
<proteinExistence type="predicted"/>
<comment type="caution">
    <text evidence="1">The sequence shown here is derived from an EMBL/GenBank/DDBJ whole genome shotgun (WGS) entry which is preliminary data.</text>
</comment>
<sequence length="225" mass="26424">MTRRPSPRQIRQAARKAVAIFEQYGLKCCLFGSLACHIYGMKYRDPKDVDLVVLNNGRRDTEHLKQLLVDHDGDNRFYLVPSRNPDATYKVLHYRFSRYRSCKVDILTTGSSTSLNIPAMPLTQVMYSRLYKLPVMPFLPLLLMKLRGWVDNRHSPKAYEQARVRRDVADVKAMLDIAFKKRVHINDLEYNWVPQWFVRQSKERVDEFIRRFPGTGDIWESLGLC</sequence>
<dbReference type="AlphaFoldDB" id="A0AA38UG50"/>
<dbReference type="Proteomes" id="UP001163846">
    <property type="component" value="Unassembled WGS sequence"/>
</dbReference>
<dbReference type="EMBL" id="MU806087">
    <property type="protein sequence ID" value="KAJ3840254.1"/>
    <property type="molecule type" value="Genomic_DNA"/>
</dbReference>
<organism evidence="1 2">
    <name type="scientific">Lentinula raphanica</name>
    <dbReference type="NCBI Taxonomy" id="153919"/>
    <lineage>
        <taxon>Eukaryota</taxon>
        <taxon>Fungi</taxon>
        <taxon>Dikarya</taxon>
        <taxon>Basidiomycota</taxon>
        <taxon>Agaricomycotina</taxon>
        <taxon>Agaricomycetes</taxon>
        <taxon>Agaricomycetidae</taxon>
        <taxon>Agaricales</taxon>
        <taxon>Marasmiineae</taxon>
        <taxon>Omphalotaceae</taxon>
        <taxon>Lentinula</taxon>
    </lineage>
</organism>
<name>A0AA38UG50_9AGAR</name>
<evidence type="ECO:0000313" key="2">
    <source>
        <dbReference type="Proteomes" id="UP001163846"/>
    </source>
</evidence>
<reference evidence="1" key="1">
    <citation type="submission" date="2022-08" db="EMBL/GenBank/DDBJ databases">
        <authorList>
            <consortium name="DOE Joint Genome Institute"/>
            <person name="Min B."/>
            <person name="Riley R."/>
            <person name="Sierra-Patev S."/>
            <person name="Naranjo-Ortiz M."/>
            <person name="Looney B."/>
            <person name="Konkel Z."/>
            <person name="Slot J.C."/>
            <person name="Sakamoto Y."/>
            <person name="Steenwyk J.L."/>
            <person name="Rokas A."/>
            <person name="Carro J."/>
            <person name="Camarero S."/>
            <person name="Ferreira P."/>
            <person name="Molpeceres G."/>
            <person name="Ruiz-Duenas F.J."/>
            <person name="Serrano A."/>
            <person name="Henrissat B."/>
            <person name="Drula E."/>
            <person name="Hughes K.W."/>
            <person name="Mata J.L."/>
            <person name="Ishikawa N.K."/>
            <person name="Vargas-Isla R."/>
            <person name="Ushijima S."/>
            <person name="Smith C.A."/>
            <person name="Ahrendt S."/>
            <person name="Andreopoulos W."/>
            <person name="He G."/>
            <person name="Labutti K."/>
            <person name="Lipzen A."/>
            <person name="Ng V."/>
            <person name="Sandor L."/>
            <person name="Barry K."/>
            <person name="Martinez A.T."/>
            <person name="Xiao Y."/>
            <person name="Gibbons J.G."/>
            <person name="Terashima K."/>
            <person name="Hibbett D.S."/>
            <person name="Grigoriev I.V."/>
        </authorList>
    </citation>
    <scope>NUCLEOTIDE SEQUENCE</scope>
    <source>
        <strain evidence="1">TFB9207</strain>
    </source>
</reference>
<protein>
    <submittedName>
        <fullName evidence="1">Uncharacterized protein</fullName>
    </submittedName>
</protein>
<dbReference type="SUPFAM" id="SSF81301">
    <property type="entry name" value="Nucleotidyltransferase"/>
    <property type="match status" value="1"/>
</dbReference>
<accession>A0AA38UG50</accession>
<dbReference type="Gene3D" id="3.30.460.40">
    <property type="match status" value="1"/>
</dbReference>